<dbReference type="SUPFAM" id="SSF63882">
    <property type="entry name" value="MoeA N-terminal region -like"/>
    <property type="match status" value="1"/>
</dbReference>
<dbReference type="Pfam" id="PF03454">
    <property type="entry name" value="MoeA_C"/>
    <property type="match status" value="1"/>
</dbReference>
<evidence type="ECO:0000256" key="15">
    <source>
        <dbReference type="ARBA" id="ARBA00022840"/>
    </source>
</evidence>
<keyword evidence="12" id="KW-0227">DNA damage</keyword>
<evidence type="ECO:0000256" key="18">
    <source>
        <dbReference type="ARBA" id="ARBA00023125"/>
    </source>
</evidence>
<organism evidence="25 26">
    <name type="scientific">Brenthis ino</name>
    <name type="common">lesser marbled fritillary</name>
    <dbReference type="NCBI Taxonomy" id="405034"/>
    <lineage>
        <taxon>Eukaryota</taxon>
        <taxon>Metazoa</taxon>
        <taxon>Ecdysozoa</taxon>
        <taxon>Arthropoda</taxon>
        <taxon>Hexapoda</taxon>
        <taxon>Insecta</taxon>
        <taxon>Pterygota</taxon>
        <taxon>Neoptera</taxon>
        <taxon>Endopterygota</taxon>
        <taxon>Lepidoptera</taxon>
        <taxon>Glossata</taxon>
        <taxon>Ditrysia</taxon>
        <taxon>Papilionoidea</taxon>
        <taxon>Nymphalidae</taxon>
        <taxon>Heliconiinae</taxon>
        <taxon>Argynnini</taxon>
        <taxon>Brenthis</taxon>
    </lineage>
</organism>
<dbReference type="GO" id="GO:0005634">
    <property type="term" value="C:nucleus"/>
    <property type="evidence" value="ECO:0007669"/>
    <property type="project" value="UniProtKB-SubCell"/>
</dbReference>
<comment type="pathway">
    <text evidence="3">Cofactor biosynthesis; molybdopterin biosynthesis.</text>
</comment>
<accession>A0A8J9U4I1</accession>
<keyword evidence="14" id="KW-0347">Helicase</keyword>
<keyword evidence="21" id="KW-0539">Nucleus</keyword>
<dbReference type="OrthoDB" id="306218at2759"/>
<dbReference type="UniPathway" id="UPA00344"/>
<evidence type="ECO:0000256" key="23">
    <source>
        <dbReference type="ARBA" id="ARBA00047995"/>
    </source>
</evidence>
<dbReference type="GO" id="GO:0006260">
    <property type="term" value="P:DNA replication"/>
    <property type="evidence" value="ECO:0007669"/>
    <property type="project" value="UniProtKB-KW"/>
</dbReference>
<dbReference type="Gene3D" id="2.40.340.10">
    <property type="entry name" value="MoeA, C-terminal, domain IV"/>
    <property type="match status" value="1"/>
</dbReference>
<keyword evidence="18" id="KW-0238">DNA-binding</keyword>
<comment type="catalytic activity">
    <reaction evidence="23">
        <text>ATP + H2O = ADP + phosphate + H(+)</text>
        <dbReference type="Rhea" id="RHEA:13065"/>
        <dbReference type="ChEBI" id="CHEBI:15377"/>
        <dbReference type="ChEBI" id="CHEBI:15378"/>
        <dbReference type="ChEBI" id="CHEBI:30616"/>
        <dbReference type="ChEBI" id="CHEBI:43474"/>
        <dbReference type="ChEBI" id="CHEBI:456216"/>
        <dbReference type="EC" id="3.6.4.12"/>
    </reaction>
</comment>
<dbReference type="NCBIfam" id="TIGR00177">
    <property type="entry name" value="molyb_syn"/>
    <property type="match status" value="2"/>
</dbReference>
<dbReference type="Pfam" id="PF13086">
    <property type="entry name" value="AAA_11"/>
    <property type="match status" value="2"/>
</dbReference>
<dbReference type="GO" id="GO:0005524">
    <property type="term" value="F:ATP binding"/>
    <property type="evidence" value="ECO:0007669"/>
    <property type="project" value="UniProtKB-KW"/>
</dbReference>
<dbReference type="InterPro" id="IPR014808">
    <property type="entry name" value="DNA_replication_fac_Dna2_N"/>
</dbReference>
<keyword evidence="16" id="KW-0408">Iron</keyword>
<keyword evidence="10" id="KW-0479">Metal-binding</keyword>
<comment type="subcellular location">
    <subcellularLocation>
        <location evidence="2">Nucleus</location>
    </subcellularLocation>
</comment>
<protein>
    <recommendedName>
        <fullName evidence="24">MoaB/Mog domain-containing protein</fullName>
    </recommendedName>
</protein>
<evidence type="ECO:0000256" key="6">
    <source>
        <dbReference type="ARBA" id="ARBA00008339"/>
    </source>
</evidence>
<feature type="domain" description="MoaB/Mog" evidence="24">
    <location>
        <begin position="1572"/>
        <end position="1716"/>
    </location>
</feature>
<evidence type="ECO:0000256" key="12">
    <source>
        <dbReference type="ARBA" id="ARBA00022763"/>
    </source>
</evidence>
<keyword evidence="22" id="KW-0511">Multifunctional enzyme</keyword>
<dbReference type="Gene3D" id="3.90.320.10">
    <property type="match status" value="1"/>
</dbReference>
<comment type="similarity">
    <text evidence="5">Belongs to the DNA2/NAM7 helicase family.</text>
</comment>
<dbReference type="InterPro" id="IPR027417">
    <property type="entry name" value="P-loop_NTPase"/>
</dbReference>
<keyword evidence="26" id="KW-1185">Reference proteome</keyword>
<dbReference type="GO" id="GO:0051539">
    <property type="term" value="F:4 iron, 4 sulfur cluster binding"/>
    <property type="evidence" value="ECO:0007669"/>
    <property type="project" value="UniProtKB-KW"/>
</dbReference>
<dbReference type="Proteomes" id="UP000838878">
    <property type="component" value="Chromosome 1"/>
</dbReference>
<sequence>MPKALSLKKVQNGAVKNQKPITQFFKTTQQQCNEESQNKYQKSEKFDLKYTKRKASSPSKIQPSVANPLKKCKLDNSFENGQFIEVPDNKTSSVSELKGNCSKLYAKEKENDVSNISEDGIVDNVLKPNMKSPPISPKARKIMSPVEFENEKASLSGCTEKMQEFSENDKHLDLFEDEWDHNLEIEDHLDLSVMQRCKIISIEKLSHKLKLKLQNDNNNTGACIVEGVWLHTPLEAGEIVSIIASRDASGQFSVNNTSGLLVLRPDHLISTTNVVAGVFCKRKAVLQERWRGIDSANTAMTLGILVHELVQKAFMNNISNRTLLGVEADSLLKDSIQMLYNSGINEAEARSNMELYIGPLAKFMETYVVNKPKNMDSGNGKWNGFVDKVLDTEENVCCPQLGLKGKIDATLQVTIHEKRKCQSATVPLELKSGRATDSVEHRGQVVLYGMMLSLQRREDPARAAQRGFLLYLKECVDLREVSCGYPERQGLAALRNELALHLAPGPRALGDPVDIEDASRVLQQSLPEPVDRHNACSKCAYLTICSLHLWHTNGPKVSETHPLSKLKEESLGHLSLKHIEYFLNWTSLLKLEEKAQMTNSPLHALWTESEEKRSKRGVCAANLKLKNVTNSGDRFLHVFVRQLTSSGSLNGSKAASGPQAGEFSIVSIENRPWIAAGVVTLSNKNELHILLERDLSRRLSKQTLFHVDTYESNATTVQNLTNLGVLMEDSDRALKLRKLIIDKEPASFAAKLPREVGRLGARLMRALNVQQQRAVLRALAAARLALLRGLPGTGKTQTISVLIQMLVALKQRVLVTAHTHSAVDNVLSRLPEALKILRLGPSSRVAPELAARGEHVLLQSCHTTEKLAAFYDSMEVVGVTCLGATHPMLSKTMFDVCIVDEATQVLQCTVLRPLFAAHRFVLVGDPEQLPPVVKSKAARRLGMEESLFHRLMNEETTTTLQLQYRMNQPLVDVANKVAYNNSLKCANPEVAKACLNVDIQKISLKYAESPWLITACSPEFENAAIFLNTILKRQSANEKVLANTEEACVVMTLIDTLKEGGILPSDIGVIAPYRDQVSLLRRMLAGKEVEASTVDQFQGRDKSVVIYSCTRRDEDGRKVKESEVLNDQRRLAVSVTRAKHKFIMVGDLRALKKYTPLLRLIEVCKNVDIDHDTIAQLNMKYGSGLFFKFIKMVKAVAIITVSDSCFKDNSKDTSGPAIFNFIQDKFPQANIHTIIVPDEKEIIERELKYFCDSNIDLILTTGGTGLSPRDVTPEATKSVIQREVPAITTAMTIESLKKTPMAMLSRAVAGIRDRTLIINFPGSEKAVNECIQVVKSVLSHAISLIGNELNEVRTVHDKMQSASEHVCPHKVFSKVDISKVALRPRESPFPMLEMSEAFNIIDAVMMKWNECIEVIPIEDSVGRVVAQDVIAKEPMPPFPASVKDGYACLSLDGAGIRKVRSVVTAGDTPYMPLTPGECARVNTGAPLPLGADCVVQVEDTKLIKASADHQTELEIEVLVAPQAHQDVRPIGFDIPLGSVLAEKGDVIDAAQIGVLAGAGIQRIAVRAYPKVAIMSTGNELQERSEETLRPSHIRDSNRIMLKLLLREHGYESVECGIARDEPAALAAALAQALPRADVLVCSGGVSMGERDLLKPVLLNDFGATIHFGRVRMKPGKPSTFATCEFQGKTKFIFALPGNPVSAYVCCLVFVVRALRQSTRHASEFARVGVRLAHDVALDPRPEYARAVLRFPRADDLPQATLLGNQCSSRLLSACGASVLLELPARGVVTRLAAGTVVSALVTGRIDLTRL</sequence>
<evidence type="ECO:0000256" key="10">
    <source>
        <dbReference type="ARBA" id="ARBA00022723"/>
    </source>
</evidence>
<dbReference type="InterPro" id="IPR036688">
    <property type="entry name" value="MoeA_C_domain_IV_sf"/>
</dbReference>
<keyword evidence="13" id="KW-0378">Hydrolase</keyword>
<evidence type="ECO:0000256" key="21">
    <source>
        <dbReference type="ARBA" id="ARBA00023242"/>
    </source>
</evidence>
<dbReference type="FunFam" id="2.170.190.11:FF:000001">
    <property type="entry name" value="Molybdopterin molybdenumtransferase"/>
    <property type="match status" value="1"/>
</dbReference>
<evidence type="ECO:0000256" key="20">
    <source>
        <dbReference type="ARBA" id="ARBA00023204"/>
    </source>
</evidence>
<dbReference type="InterPro" id="IPR038987">
    <property type="entry name" value="MoeA-like"/>
</dbReference>
<dbReference type="InterPro" id="IPR005110">
    <property type="entry name" value="MoeA_linker/N"/>
</dbReference>
<dbReference type="Pfam" id="PF13087">
    <property type="entry name" value="AAA_12"/>
    <property type="match status" value="1"/>
</dbReference>
<dbReference type="GO" id="GO:0005829">
    <property type="term" value="C:cytosol"/>
    <property type="evidence" value="ECO:0007669"/>
    <property type="project" value="TreeGrafter"/>
</dbReference>
<evidence type="ECO:0000256" key="7">
    <source>
        <dbReference type="ARBA" id="ARBA00022485"/>
    </source>
</evidence>
<dbReference type="InterPro" id="IPR001453">
    <property type="entry name" value="MoaB/Mog_dom"/>
</dbReference>
<keyword evidence="20" id="KW-0234">DNA repair</keyword>
<dbReference type="Gene3D" id="3.40.50.300">
    <property type="entry name" value="P-loop containing nucleotide triphosphate hydrolases"/>
    <property type="match status" value="2"/>
</dbReference>
<name>A0A8J9U4I1_9NEOP</name>
<dbReference type="GO" id="GO:0004518">
    <property type="term" value="F:nuclease activity"/>
    <property type="evidence" value="ECO:0007669"/>
    <property type="project" value="UniProtKB-KW"/>
</dbReference>
<keyword evidence="17" id="KW-0411">Iron-sulfur</keyword>
<dbReference type="CDD" id="cd22318">
    <property type="entry name" value="DNA2_N-like"/>
    <property type="match status" value="1"/>
</dbReference>
<evidence type="ECO:0000313" key="25">
    <source>
        <dbReference type="EMBL" id="CAH0713763.1"/>
    </source>
</evidence>
<evidence type="ECO:0000313" key="26">
    <source>
        <dbReference type="Proteomes" id="UP000838878"/>
    </source>
</evidence>
<keyword evidence="8" id="KW-0235">DNA replication</keyword>
<reference evidence="25" key="1">
    <citation type="submission" date="2021-12" db="EMBL/GenBank/DDBJ databases">
        <authorList>
            <person name="Martin H S."/>
        </authorList>
    </citation>
    <scope>NUCLEOTIDE SEQUENCE</scope>
</reference>
<dbReference type="FunFam" id="3.40.980.10:FF:000001">
    <property type="entry name" value="Molybdopterin molybdenumtransferase"/>
    <property type="match status" value="1"/>
</dbReference>
<dbReference type="GO" id="GO:0003678">
    <property type="term" value="F:DNA helicase activity"/>
    <property type="evidence" value="ECO:0007669"/>
    <property type="project" value="UniProtKB-EC"/>
</dbReference>
<dbReference type="SMART" id="SM00852">
    <property type="entry name" value="MoCF_biosynth"/>
    <property type="match status" value="2"/>
</dbReference>
<dbReference type="GO" id="GO:0098970">
    <property type="term" value="P:postsynaptic neurotransmitter receptor diffusion trapping"/>
    <property type="evidence" value="ECO:0007669"/>
    <property type="project" value="TreeGrafter"/>
</dbReference>
<feature type="domain" description="MoaB/Mog" evidence="24">
    <location>
        <begin position="1197"/>
        <end position="1341"/>
    </location>
</feature>
<comment type="similarity">
    <text evidence="4">In the N-terminal section; belongs to the MoaB/Mog family.</text>
</comment>
<dbReference type="SUPFAM" id="SSF63867">
    <property type="entry name" value="MoeA C-terminal domain-like"/>
    <property type="match status" value="1"/>
</dbReference>
<evidence type="ECO:0000256" key="17">
    <source>
        <dbReference type="ARBA" id="ARBA00023014"/>
    </source>
</evidence>
<dbReference type="CDD" id="cd00887">
    <property type="entry name" value="MoeA"/>
    <property type="match status" value="1"/>
</dbReference>
<evidence type="ECO:0000256" key="14">
    <source>
        <dbReference type="ARBA" id="ARBA00022806"/>
    </source>
</evidence>
<evidence type="ECO:0000256" key="3">
    <source>
        <dbReference type="ARBA" id="ARBA00005046"/>
    </source>
</evidence>
<dbReference type="PROSITE" id="PS01078">
    <property type="entry name" value="MOCF_BIOSYNTHESIS_1"/>
    <property type="match status" value="1"/>
</dbReference>
<dbReference type="GO" id="GO:0007529">
    <property type="term" value="P:establishment of synaptic specificity at neuromuscular junction"/>
    <property type="evidence" value="ECO:0007669"/>
    <property type="project" value="TreeGrafter"/>
</dbReference>
<dbReference type="InterPro" id="IPR011604">
    <property type="entry name" value="PDDEXK-like_dom_sf"/>
</dbReference>
<keyword evidence="9" id="KW-0540">Nuclease</keyword>
<keyword evidence="7" id="KW-0004">4Fe-4S</keyword>
<dbReference type="Gene3D" id="3.40.980.10">
    <property type="entry name" value="MoaB/Mog-like domain"/>
    <property type="match status" value="2"/>
</dbReference>
<dbReference type="GO" id="GO:0061599">
    <property type="term" value="F:molybdopterin molybdotransferase activity"/>
    <property type="evidence" value="ECO:0007669"/>
    <property type="project" value="TreeGrafter"/>
</dbReference>
<comment type="cofactor">
    <cofactor evidence="1">
        <name>[4Fe-4S] cluster</name>
        <dbReference type="ChEBI" id="CHEBI:49883"/>
    </cofactor>
</comment>
<dbReference type="CDD" id="cd18808">
    <property type="entry name" value="SF1_C_Upf1"/>
    <property type="match status" value="1"/>
</dbReference>
<dbReference type="GO" id="GO:0006281">
    <property type="term" value="P:DNA repair"/>
    <property type="evidence" value="ECO:0007669"/>
    <property type="project" value="UniProtKB-KW"/>
</dbReference>
<keyword evidence="11" id="KW-0547">Nucleotide-binding</keyword>
<evidence type="ECO:0000256" key="9">
    <source>
        <dbReference type="ARBA" id="ARBA00022722"/>
    </source>
</evidence>
<gene>
    <name evidence="25" type="ORF">BINO364_LOCUS886</name>
</gene>
<dbReference type="GO" id="GO:0099634">
    <property type="term" value="C:postsynaptic specialization membrane"/>
    <property type="evidence" value="ECO:0007669"/>
    <property type="project" value="GOC"/>
</dbReference>
<evidence type="ECO:0000256" key="8">
    <source>
        <dbReference type="ARBA" id="ARBA00022705"/>
    </source>
</evidence>
<dbReference type="GO" id="GO:0006777">
    <property type="term" value="P:Mo-molybdopterin cofactor biosynthetic process"/>
    <property type="evidence" value="ECO:0007669"/>
    <property type="project" value="UniProtKB-KW"/>
</dbReference>
<evidence type="ECO:0000256" key="13">
    <source>
        <dbReference type="ARBA" id="ARBA00022801"/>
    </source>
</evidence>
<dbReference type="PROSITE" id="PS01079">
    <property type="entry name" value="MOCF_BIOSYNTHESIS_2"/>
    <property type="match status" value="1"/>
</dbReference>
<dbReference type="GO" id="GO:0097112">
    <property type="term" value="P:gamma-aminobutyric acid receptor clustering"/>
    <property type="evidence" value="ECO:0007669"/>
    <property type="project" value="TreeGrafter"/>
</dbReference>
<dbReference type="SUPFAM" id="SSF52540">
    <property type="entry name" value="P-loop containing nucleoside triphosphate hydrolases"/>
    <property type="match status" value="1"/>
</dbReference>
<dbReference type="InterPro" id="IPR005111">
    <property type="entry name" value="MoeA_C_domain_IV"/>
</dbReference>
<dbReference type="Gene3D" id="3.90.105.10">
    <property type="entry name" value="Molybdopterin biosynthesis moea protein, domain 2"/>
    <property type="match status" value="1"/>
</dbReference>
<dbReference type="InterPro" id="IPR008284">
    <property type="entry name" value="MoCF_biosynth_CS"/>
</dbReference>
<dbReference type="InterPro" id="IPR047187">
    <property type="entry name" value="SF1_C_Upf1"/>
</dbReference>
<dbReference type="InterPro" id="IPR036135">
    <property type="entry name" value="MoeA_linker/N_sf"/>
</dbReference>
<dbReference type="GO" id="GO:0046872">
    <property type="term" value="F:metal ion binding"/>
    <property type="evidence" value="ECO:0007669"/>
    <property type="project" value="UniProtKB-KW"/>
</dbReference>
<dbReference type="PANTHER" id="PTHR10192">
    <property type="entry name" value="MOLYBDOPTERIN BIOSYNTHESIS PROTEIN"/>
    <property type="match status" value="1"/>
</dbReference>
<evidence type="ECO:0000256" key="2">
    <source>
        <dbReference type="ARBA" id="ARBA00004123"/>
    </source>
</evidence>
<evidence type="ECO:0000259" key="24">
    <source>
        <dbReference type="SMART" id="SM00852"/>
    </source>
</evidence>
<evidence type="ECO:0000256" key="19">
    <source>
        <dbReference type="ARBA" id="ARBA00023150"/>
    </source>
</evidence>
<dbReference type="InterPro" id="IPR041679">
    <property type="entry name" value="DNA2/NAM7-like_C"/>
</dbReference>
<keyword evidence="15" id="KW-0067">ATP-binding</keyword>
<evidence type="ECO:0000256" key="22">
    <source>
        <dbReference type="ARBA" id="ARBA00023268"/>
    </source>
</evidence>
<comment type="similarity">
    <text evidence="6">In the C-terminal section; belongs to the MoeA family.</text>
</comment>
<proteinExistence type="inferred from homology"/>
<dbReference type="GO" id="GO:0016787">
    <property type="term" value="F:hydrolase activity"/>
    <property type="evidence" value="ECO:0007669"/>
    <property type="project" value="UniProtKB-KW"/>
</dbReference>
<evidence type="ECO:0000256" key="5">
    <source>
        <dbReference type="ARBA" id="ARBA00007913"/>
    </source>
</evidence>
<dbReference type="EMBL" id="OV170221">
    <property type="protein sequence ID" value="CAH0713763.1"/>
    <property type="molecule type" value="Genomic_DNA"/>
</dbReference>
<keyword evidence="19" id="KW-0501">Molybdenum cofactor biosynthesis</keyword>
<dbReference type="Pfam" id="PF00994">
    <property type="entry name" value="MoCF_biosynth"/>
    <property type="match status" value="2"/>
</dbReference>
<evidence type="ECO:0000256" key="4">
    <source>
        <dbReference type="ARBA" id="ARBA00007589"/>
    </source>
</evidence>
<dbReference type="GO" id="GO:0072579">
    <property type="term" value="P:glycine receptor clustering"/>
    <property type="evidence" value="ECO:0007669"/>
    <property type="project" value="TreeGrafter"/>
</dbReference>
<dbReference type="CDD" id="cd00886">
    <property type="entry name" value="MogA_MoaB"/>
    <property type="match status" value="1"/>
</dbReference>
<dbReference type="InterPro" id="IPR036425">
    <property type="entry name" value="MoaB/Mog-like_dom_sf"/>
</dbReference>
<dbReference type="Gene3D" id="2.170.190.11">
    <property type="entry name" value="Molybdopterin biosynthesis moea protein, domain 3"/>
    <property type="match status" value="1"/>
</dbReference>
<dbReference type="Pfam" id="PF03453">
    <property type="entry name" value="MoeA_N"/>
    <property type="match status" value="1"/>
</dbReference>
<feature type="non-terminal residue" evidence="25">
    <location>
        <position position="1810"/>
    </location>
</feature>
<dbReference type="GO" id="GO:0003677">
    <property type="term" value="F:DNA binding"/>
    <property type="evidence" value="ECO:0007669"/>
    <property type="project" value="UniProtKB-KW"/>
</dbReference>
<dbReference type="InterPro" id="IPR041677">
    <property type="entry name" value="DNA2/NAM7_AAA_11"/>
</dbReference>
<evidence type="ECO:0000256" key="11">
    <source>
        <dbReference type="ARBA" id="ARBA00022741"/>
    </source>
</evidence>
<evidence type="ECO:0000256" key="1">
    <source>
        <dbReference type="ARBA" id="ARBA00001966"/>
    </source>
</evidence>
<dbReference type="GO" id="GO:0030425">
    <property type="term" value="C:dendrite"/>
    <property type="evidence" value="ECO:0007669"/>
    <property type="project" value="TreeGrafter"/>
</dbReference>
<dbReference type="Pfam" id="PF08696">
    <property type="entry name" value="Dna2"/>
    <property type="match status" value="1"/>
</dbReference>
<dbReference type="PANTHER" id="PTHR10192:SF5">
    <property type="entry name" value="GEPHYRIN"/>
    <property type="match status" value="1"/>
</dbReference>
<evidence type="ECO:0000256" key="16">
    <source>
        <dbReference type="ARBA" id="ARBA00023004"/>
    </source>
</evidence>
<dbReference type="SUPFAM" id="SSF53218">
    <property type="entry name" value="Molybdenum cofactor biosynthesis proteins"/>
    <property type="match status" value="2"/>
</dbReference>